<name>A0A1R1YE50_9FUNG</name>
<evidence type="ECO:0000259" key="6">
    <source>
        <dbReference type="Pfam" id="PF05179"/>
    </source>
</evidence>
<evidence type="ECO:0000256" key="3">
    <source>
        <dbReference type="ARBA" id="ARBA00023163"/>
    </source>
</evidence>
<dbReference type="Pfam" id="PF05179">
    <property type="entry name" value="CDC73_C"/>
    <property type="match status" value="1"/>
</dbReference>
<evidence type="ECO:0000256" key="1">
    <source>
        <dbReference type="ARBA" id="ARBA00004123"/>
    </source>
</evidence>
<dbReference type="InterPro" id="IPR038103">
    <property type="entry name" value="CDC73_C_sf"/>
</dbReference>
<dbReference type="Proteomes" id="UP000187283">
    <property type="component" value="Unassembled WGS sequence"/>
</dbReference>
<comment type="subcellular location">
    <subcellularLocation>
        <location evidence="1">Nucleus</location>
    </subcellularLocation>
</comment>
<dbReference type="GO" id="GO:0016593">
    <property type="term" value="C:Cdc73/Paf1 complex"/>
    <property type="evidence" value="ECO:0007669"/>
    <property type="project" value="InterPro"/>
</dbReference>
<feature type="domain" description="Paf1 complex subunit Cdc73 N-terminal" evidence="7">
    <location>
        <begin position="50"/>
        <end position="148"/>
    </location>
</feature>
<dbReference type="Pfam" id="PF16050">
    <property type="entry name" value="CDC73_N"/>
    <property type="match status" value="1"/>
</dbReference>
<keyword evidence="9" id="KW-1185">Reference proteome</keyword>
<protein>
    <submittedName>
        <fullName evidence="8">Cell division control protein 73</fullName>
    </submittedName>
</protein>
<dbReference type="GO" id="GO:0000993">
    <property type="term" value="F:RNA polymerase II complex binding"/>
    <property type="evidence" value="ECO:0007669"/>
    <property type="project" value="TreeGrafter"/>
</dbReference>
<dbReference type="AlphaFoldDB" id="A0A1R1YE50"/>
<evidence type="ECO:0000256" key="5">
    <source>
        <dbReference type="SAM" id="MobiDB-lite"/>
    </source>
</evidence>
<accession>A0A1R1YE50</accession>
<comment type="caution">
    <text evidence="8">The sequence shown here is derived from an EMBL/GenBank/DDBJ whole genome shotgun (WGS) entry which is preliminary data.</text>
</comment>
<keyword evidence="8" id="KW-0131">Cell cycle</keyword>
<feature type="region of interest" description="Disordered" evidence="5">
    <location>
        <begin position="172"/>
        <end position="195"/>
    </location>
</feature>
<dbReference type="PANTHER" id="PTHR12466">
    <property type="entry name" value="CDC73 DOMAIN PROTEIN"/>
    <property type="match status" value="1"/>
</dbReference>
<evidence type="ECO:0000259" key="7">
    <source>
        <dbReference type="Pfam" id="PF16050"/>
    </source>
</evidence>
<dbReference type="GO" id="GO:0032968">
    <property type="term" value="P:positive regulation of transcription elongation by RNA polymerase II"/>
    <property type="evidence" value="ECO:0007669"/>
    <property type="project" value="TreeGrafter"/>
</dbReference>
<dbReference type="GO" id="GO:0051301">
    <property type="term" value="P:cell division"/>
    <property type="evidence" value="ECO:0007669"/>
    <property type="project" value="UniProtKB-KW"/>
</dbReference>
<dbReference type="EMBL" id="LSSN01000204">
    <property type="protein sequence ID" value="OMJ25208.1"/>
    <property type="molecule type" value="Genomic_DNA"/>
</dbReference>
<dbReference type="STRING" id="133412.A0A1R1YE50"/>
<feature type="domain" description="Cell division control protein 73 C-terminal" evidence="6">
    <location>
        <begin position="201"/>
        <end position="354"/>
    </location>
</feature>
<evidence type="ECO:0000313" key="9">
    <source>
        <dbReference type="Proteomes" id="UP000187283"/>
    </source>
</evidence>
<dbReference type="Gene3D" id="3.40.50.11990">
    <property type="entry name" value="RNA polymerase II accessory factor, Cdc73 C-terminal domain"/>
    <property type="match status" value="1"/>
</dbReference>
<dbReference type="InterPro" id="IPR031336">
    <property type="entry name" value="CDC73_C"/>
</dbReference>
<evidence type="ECO:0000256" key="4">
    <source>
        <dbReference type="ARBA" id="ARBA00023242"/>
    </source>
</evidence>
<dbReference type="PANTHER" id="PTHR12466:SF8">
    <property type="entry name" value="PARAFIBROMIN"/>
    <property type="match status" value="1"/>
</dbReference>
<keyword evidence="4" id="KW-0539">Nucleus</keyword>
<comment type="similarity">
    <text evidence="2">Belongs to the CDC73 family.</text>
</comment>
<dbReference type="InterPro" id="IPR007852">
    <property type="entry name" value="Cdc73/Parafibromin"/>
</dbReference>
<reference evidence="8 9" key="1">
    <citation type="submission" date="2017-01" db="EMBL/GenBank/DDBJ databases">
        <authorList>
            <person name="Mah S.A."/>
            <person name="Swanson W.J."/>
            <person name="Moy G.W."/>
            <person name="Vacquier V.D."/>
        </authorList>
    </citation>
    <scope>NUCLEOTIDE SEQUENCE [LARGE SCALE GENOMIC DNA]</scope>
    <source>
        <strain evidence="8 9">GSMNP</strain>
    </source>
</reference>
<dbReference type="OrthoDB" id="2186602at2759"/>
<sequence length="368" mass="42543">MVNDKSKNSETSADPLEALKLSIKKSLSHVLLDDSKNIVTDFAKCKFIKLGENSIFDKDTPTNYYHGISKNDNYSLVSILFFWLNRETDYFNYLKSAQKEKIAAISFTYKTDIVEYLSGKKDQSPNIKSLQDIEKGLAQKNKLESDKKSSFSYVNELADKVQKRFLEENEVKSYSAKESEPTPSKNYIPSSIDTSKRLKRSPTPIIIVPAAATSLINMYNILELLGKQKFVDSRQAIESGKEKPRELSFKHTFETDSSTVMKFKVFDSTQDLRPDDWSNIVCVFTVGATWQFTNWHWPSPKAVFENCLGLYPKYADEKTKDSVKGWNIYPINIERHRRHTDKAIIIELWKHIEKYITLKKPHLFIENE</sequence>
<gene>
    <name evidence="8" type="ORF">AYI70_g1052</name>
</gene>
<organism evidence="8 9">
    <name type="scientific">Smittium culicis</name>
    <dbReference type="NCBI Taxonomy" id="133412"/>
    <lineage>
        <taxon>Eukaryota</taxon>
        <taxon>Fungi</taxon>
        <taxon>Fungi incertae sedis</taxon>
        <taxon>Zoopagomycota</taxon>
        <taxon>Kickxellomycotina</taxon>
        <taxon>Harpellomycetes</taxon>
        <taxon>Harpellales</taxon>
        <taxon>Legeriomycetaceae</taxon>
        <taxon>Smittium</taxon>
    </lineage>
</organism>
<keyword evidence="8" id="KW-0132">Cell division</keyword>
<dbReference type="GO" id="GO:0006368">
    <property type="term" value="P:transcription elongation by RNA polymerase II"/>
    <property type="evidence" value="ECO:0007669"/>
    <property type="project" value="InterPro"/>
</dbReference>
<dbReference type="InterPro" id="IPR032041">
    <property type="entry name" value="Cdc73_N"/>
</dbReference>
<keyword evidence="3" id="KW-0804">Transcription</keyword>
<evidence type="ECO:0000313" key="8">
    <source>
        <dbReference type="EMBL" id="OMJ25208.1"/>
    </source>
</evidence>
<proteinExistence type="inferred from homology"/>
<evidence type="ECO:0000256" key="2">
    <source>
        <dbReference type="ARBA" id="ARBA00010427"/>
    </source>
</evidence>
<feature type="compositionally biased region" description="Polar residues" evidence="5">
    <location>
        <begin position="181"/>
        <end position="193"/>
    </location>
</feature>